<dbReference type="PROSITE" id="PS00217">
    <property type="entry name" value="SUGAR_TRANSPORT_2"/>
    <property type="match status" value="1"/>
</dbReference>
<dbReference type="PANTHER" id="PTHR23500">
    <property type="entry name" value="SOLUTE CARRIER FAMILY 2, FACILITATED GLUCOSE TRANSPORTER"/>
    <property type="match status" value="1"/>
</dbReference>
<dbReference type="PRINTS" id="PR00171">
    <property type="entry name" value="SUGRTRNSPORT"/>
</dbReference>
<accession>A0A0A0KEQ3</accession>
<reference evidence="11 12" key="2">
    <citation type="journal article" date="2009" name="PLoS ONE">
        <title>An integrated genetic and cytogenetic map of the cucumber genome.</title>
        <authorList>
            <person name="Ren Y."/>
            <person name="Zhang Z."/>
            <person name="Liu J."/>
            <person name="Staub J.E."/>
            <person name="Han Y."/>
            <person name="Cheng Z."/>
            <person name="Li X."/>
            <person name="Lu J."/>
            <person name="Miao H."/>
            <person name="Kang H."/>
            <person name="Xie B."/>
            <person name="Gu X."/>
            <person name="Wang X."/>
            <person name="Du Y."/>
            <person name="Jin W."/>
            <person name="Huang S."/>
        </authorList>
    </citation>
    <scope>NUCLEOTIDE SEQUENCE [LARGE SCALE GENOMIC DNA]</scope>
    <source>
        <strain evidence="12">cv. 9930</strain>
    </source>
</reference>
<evidence type="ECO:0000256" key="6">
    <source>
        <dbReference type="ARBA" id="ARBA00022847"/>
    </source>
</evidence>
<keyword evidence="5 9" id="KW-0812">Transmembrane</keyword>
<dbReference type="InterPro" id="IPR005829">
    <property type="entry name" value="Sugar_transporter_CS"/>
</dbReference>
<dbReference type="SUPFAM" id="SSF103473">
    <property type="entry name" value="MFS general substrate transporter"/>
    <property type="match status" value="1"/>
</dbReference>
<feature type="transmembrane region" description="Helical" evidence="9">
    <location>
        <begin position="270"/>
        <end position="294"/>
    </location>
</feature>
<evidence type="ECO:0000256" key="8">
    <source>
        <dbReference type="ARBA" id="ARBA00023136"/>
    </source>
</evidence>
<evidence type="ECO:0000313" key="12">
    <source>
        <dbReference type="Proteomes" id="UP000029981"/>
    </source>
</evidence>
<evidence type="ECO:0000256" key="3">
    <source>
        <dbReference type="ARBA" id="ARBA00022448"/>
    </source>
</evidence>
<dbReference type="GO" id="GO:0015293">
    <property type="term" value="F:symporter activity"/>
    <property type="evidence" value="ECO:0007669"/>
    <property type="project" value="UniProtKB-KW"/>
</dbReference>
<dbReference type="Gene3D" id="1.20.1250.20">
    <property type="entry name" value="MFS general substrate transporter like domains"/>
    <property type="match status" value="1"/>
</dbReference>
<comment type="similarity">
    <text evidence="2">Belongs to the major facilitator superfamily. Sugar transporter (TC 2.A.1.1) family.</text>
</comment>
<evidence type="ECO:0000256" key="7">
    <source>
        <dbReference type="ARBA" id="ARBA00022989"/>
    </source>
</evidence>
<dbReference type="AlphaFoldDB" id="A0A0A0KEQ3"/>
<dbReference type="PROSITE" id="PS00216">
    <property type="entry name" value="SUGAR_TRANSPORT_1"/>
    <property type="match status" value="1"/>
</dbReference>
<organism evidence="11 12">
    <name type="scientific">Cucumis sativus</name>
    <name type="common">Cucumber</name>
    <dbReference type="NCBI Taxonomy" id="3659"/>
    <lineage>
        <taxon>Eukaryota</taxon>
        <taxon>Viridiplantae</taxon>
        <taxon>Streptophyta</taxon>
        <taxon>Embryophyta</taxon>
        <taxon>Tracheophyta</taxon>
        <taxon>Spermatophyta</taxon>
        <taxon>Magnoliopsida</taxon>
        <taxon>eudicotyledons</taxon>
        <taxon>Gunneridae</taxon>
        <taxon>Pentapetalae</taxon>
        <taxon>rosids</taxon>
        <taxon>fabids</taxon>
        <taxon>Cucurbitales</taxon>
        <taxon>Cucurbitaceae</taxon>
        <taxon>Benincaseae</taxon>
        <taxon>Cucumis</taxon>
    </lineage>
</organism>
<proteinExistence type="inferred from homology"/>
<keyword evidence="3" id="KW-0813">Transport</keyword>
<feature type="domain" description="Major facilitator superfamily (MFS) profile" evidence="10">
    <location>
        <begin position="1"/>
        <end position="399"/>
    </location>
</feature>
<dbReference type="InterPro" id="IPR003663">
    <property type="entry name" value="Sugar/inositol_transpt"/>
</dbReference>
<dbReference type="InterPro" id="IPR036259">
    <property type="entry name" value="MFS_trans_sf"/>
</dbReference>
<comment type="subcellular location">
    <subcellularLocation>
        <location evidence="1">Membrane</location>
        <topology evidence="1">Multi-pass membrane protein</topology>
    </subcellularLocation>
</comment>
<evidence type="ECO:0000256" key="4">
    <source>
        <dbReference type="ARBA" id="ARBA00022597"/>
    </source>
</evidence>
<keyword evidence="8 9" id="KW-0472">Membrane</keyword>
<feature type="transmembrane region" description="Helical" evidence="9">
    <location>
        <begin position="61"/>
        <end position="90"/>
    </location>
</feature>
<dbReference type="InterPro" id="IPR005828">
    <property type="entry name" value="MFS_sugar_transport-like"/>
</dbReference>
<evidence type="ECO:0000256" key="2">
    <source>
        <dbReference type="ARBA" id="ARBA00010992"/>
    </source>
</evidence>
<reference evidence="11 12" key="1">
    <citation type="journal article" date="2009" name="Nat. Genet.">
        <title>The genome of the cucumber, Cucumis sativus L.</title>
        <authorList>
            <person name="Huang S."/>
            <person name="Li R."/>
            <person name="Zhang Z."/>
            <person name="Li L."/>
            <person name="Gu X."/>
            <person name="Fan W."/>
            <person name="Lucas W.J."/>
            <person name="Wang X."/>
            <person name="Xie B."/>
            <person name="Ni P."/>
            <person name="Ren Y."/>
            <person name="Zhu H."/>
            <person name="Li J."/>
            <person name="Lin K."/>
            <person name="Jin W."/>
            <person name="Fei Z."/>
            <person name="Li G."/>
            <person name="Staub J."/>
            <person name="Kilian A."/>
            <person name="van der Vossen E.A."/>
            <person name="Wu Y."/>
            <person name="Guo J."/>
            <person name="He J."/>
            <person name="Jia Z."/>
            <person name="Ren Y."/>
            <person name="Tian G."/>
            <person name="Lu Y."/>
            <person name="Ruan J."/>
            <person name="Qian W."/>
            <person name="Wang M."/>
            <person name="Huang Q."/>
            <person name="Li B."/>
            <person name="Xuan Z."/>
            <person name="Cao J."/>
            <person name="Asan"/>
            <person name="Wu Z."/>
            <person name="Zhang J."/>
            <person name="Cai Q."/>
            <person name="Bai Y."/>
            <person name="Zhao B."/>
            <person name="Han Y."/>
            <person name="Li Y."/>
            <person name="Li X."/>
            <person name="Wang S."/>
            <person name="Shi Q."/>
            <person name="Liu S."/>
            <person name="Cho W.K."/>
            <person name="Kim J.Y."/>
            <person name="Xu Y."/>
            <person name="Heller-Uszynska K."/>
            <person name="Miao H."/>
            <person name="Cheng Z."/>
            <person name="Zhang S."/>
            <person name="Wu J."/>
            <person name="Yang Y."/>
            <person name="Kang H."/>
            <person name="Li M."/>
            <person name="Liang H."/>
            <person name="Ren X."/>
            <person name="Shi Z."/>
            <person name="Wen M."/>
            <person name="Jian M."/>
            <person name="Yang H."/>
            <person name="Zhang G."/>
            <person name="Yang Z."/>
            <person name="Chen R."/>
            <person name="Liu S."/>
            <person name="Li J."/>
            <person name="Ma L."/>
            <person name="Liu H."/>
            <person name="Zhou Y."/>
            <person name="Zhao J."/>
            <person name="Fang X."/>
            <person name="Li G."/>
            <person name="Fang L."/>
            <person name="Li Y."/>
            <person name="Liu D."/>
            <person name="Zheng H."/>
            <person name="Zhang Y."/>
            <person name="Qin N."/>
            <person name="Li Z."/>
            <person name="Yang G."/>
            <person name="Yang S."/>
            <person name="Bolund L."/>
            <person name="Kristiansen K."/>
            <person name="Zheng H."/>
            <person name="Li S."/>
            <person name="Zhang X."/>
            <person name="Yang H."/>
            <person name="Wang J."/>
            <person name="Sun R."/>
            <person name="Zhang B."/>
            <person name="Jiang S."/>
            <person name="Wang J."/>
            <person name="Du Y."/>
            <person name="Li S."/>
        </authorList>
    </citation>
    <scope>NUCLEOTIDE SEQUENCE [LARGE SCALE GENOMIC DNA]</scope>
    <source>
        <strain evidence="12">cv. 9930</strain>
    </source>
</reference>
<evidence type="ECO:0000256" key="1">
    <source>
        <dbReference type="ARBA" id="ARBA00004141"/>
    </source>
</evidence>
<dbReference type="InterPro" id="IPR045262">
    <property type="entry name" value="STP/PLT_plant"/>
</dbReference>
<feature type="transmembrane region" description="Helical" evidence="9">
    <location>
        <begin position="374"/>
        <end position="395"/>
    </location>
</feature>
<sequence length="435" mass="48348">MAGGGFEPSGGPVKNYPRELTFYVLMTCIVAAMGGLIFGYDIGISGAYWVTKTYGRKKSMLIGGFVFLVGAIINAAALNVAMLIVGRIFLGIGVGFSLQSVPLYVSEMAPSKYRGSLNGWRVRLGGAAVPALFITVSALFLPDTPSSMLERGGVEKARVMLKRIRGVSENDVDAEFQDMVAASMAAKAVKHPWRNLRERQNRPPLVMSILIPYFQQLTGINAVMFYAPVLFKTIGFGDNASLLSSVITGGINVLATYVSIYGADKWGRRILFLLGGIIMFIFQVLVAVFIAWKFGVFGDVAYLPKWYAGVVVLSICIYVQAFAWSWGPLGWLVPSEIFALEIRSAAQSITVSVNMLFTFIIAQIFLIMPCHMKFGLFFFFAFFVVVMTLFIYFFLSETKGVPIEDISCDRRQHWFWNRYMLLPQQLVKVRPQVKD</sequence>
<dbReference type="OMA" id="VDLQMKE"/>
<dbReference type="Proteomes" id="UP000029981">
    <property type="component" value="Chromosome 6"/>
</dbReference>
<evidence type="ECO:0000256" key="5">
    <source>
        <dbReference type="ARBA" id="ARBA00022692"/>
    </source>
</evidence>
<protein>
    <recommendedName>
        <fullName evidence="10">Major facilitator superfamily (MFS) profile domain-containing protein</fullName>
    </recommendedName>
</protein>
<dbReference type="InterPro" id="IPR044778">
    <property type="entry name" value="MFS_STP/MST-like_plant"/>
</dbReference>
<feature type="transmembrane region" description="Helical" evidence="9">
    <location>
        <begin position="120"/>
        <end position="141"/>
    </location>
</feature>
<dbReference type="PANTHER" id="PTHR23500:SF574">
    <property type="entry name" value="SUGAR TRANSPORT PROTEIN 1"/>
    <property type="match status" value="1"/>
</dbReference>
<keyword evidence="6" id="KW-0769">Symport</keyword>
<feature type="transmembrane region" description="Helical" evidence="9">
    <location>
        <begin position="239"/>
        <end position="258"/>
    </location>
</feature>
<dbReference type="Gramene" id="KGN48175">
    <property type="protein sequence ID" value="KGN48175"/>
    <property type="gene ID" value="Csa_6G446360"/>
</dbReference>
<dbReference type="EMBL" id="CM002927">
    <property type="protein sequence ID" value="KGN48175.1"/>
    <property type="molecule type" value="Genomic_DNA"/>
</dbReference>
<dbReference type="Pfam" id="PF00083">
    <property type="entry name" value="Sugar_tr"/>
    <property type="match status" value="1"/>
</dbReference>
<feature type="transmembrane region" description="Helical" evidence="9">
    <location>
        <begin position="306"/>
        <end position="333"/>
    </location>
</feature>
<evidence type="ECO:0000259" key="10">
    <source>
        <dbReference type="PROSITE" id="PS50850"/>
    </source>
</evidence>
<reference evidence="11 12" key="3">
    <citation type="journal article" date="2010" name="BMC Genomics">
        <title>Transcriptome sequencing and comparative analysis of cucumber flowers with different sex types.</title>
        <authorList>
            <person name="Guo S."/>
            <person name="Zheng Y."/>
            <person name="Joung J.G."/>
            <person name="Liu S."/>
            <person name="Zhang Z."/>
            <person name="Crasta O.R."/>
            <person name="Sobral B.W."/>
            <person name="Xu Y."/>
            <person name="Huang S."/>
            <person name="Fei Z."/>
        </authorList>
    </citation>
    <scope>NUCLEOTIDE SEQUENCE [LARGE SCALE GENOMIC DNA]</scope>
    <source>
        <strain evidence="12">cv. 9930</strain>
    </source>
</reference>
<evidence type="ECO:0000313" key="11">
    <source>
        <dbReference type="EMBL" id="KGN48175.1"/>
    </source>
</evidence>
<feature type="transmembrane region" description="Helical" evidence="9">
    <location>
        <begin position="20"/>
        <end position="40"/>
    </location>
</feature>
<gene>
    <name evidence="11" type="ORF">Csa_6G446360</name>
</gene>
<feature type="transmembrane region" description="Helical" evidence="9">
    <location>
        <begin position="205"/>
        <end position="227"/>
    </location>
</feature>
<keyword evidence="7 9" id="KW-1133">Transmembrane helix</keyword>
<keyword evidence="4" id="KW-0762">Sugar transport</keyword>
<dbReference type="GO" id="GO:0016020">
    <property type="term" value="C:membrane"/>
    <property type="evidence" value="ECO:0007669"/>
    <property type="project" value="UniProtKB-SubCell"/>
</dbReference>
<dbReference type="InterPro" id="IPR020846">
    <property type="entry name" value="MFS_dom"/>
</dbReference>
<dbReference type="PROSITE" id="PS50850">
    <property type="entry name" value="MFS"/>
    <property type="match status" value="1"/>
</dbReference>
<evidence type="ECO:0000256" key="9">
    <source>
        <dbReference type="SAM" id="Phobius"/>
    </source>
</evidence>
<reference evidence="11 12" key="4">
    <citation type="journal article" date="2011" name="BMC Genomics">
        <title>RNA-Seq improves annotation of protein-coding genes in the cucumber genome.</title>
        <authorList>
            <person name="Li Z."/>
            <person name="Zhang Z."/>
            <person name="Yan P."/>
            <person name="Huang S."/>
            <person name="Fei Z."/>
            <person name="Lin K."/>
        </authorList>
    </citation>
    <scope>NUCLEOTIDE SEQUENCE [LARGE SCALE GENOMIC DNA]</scope>
    <source>
        <strain evidence="12">cv. 9930</strain>
    </source>
</reference>
<name>A0A0A0KEQ3_CUCSA</name>
<feature type="transmembrane region" description="Helical" evidence="9">
    <location>
        <begin position="345"/>
        <end position="368"/>
    </location>
</feature>
<dbReference type="CDD" id="cd17361">
    <property type="entry name" value="MFS_STP"/>
    <property type="match status" value="1"/>
</dbReference>
<dbReference type="GO" id="GO:0015145">
    <property type="term" value="F:monosaccharide transmembrane transporter activity"/>
    <property type="evidence" value="ECO:0007669"/>
    <property type="project" value="InterPro"/>
</dbReference>
<keyword evidence="12" id="KW-1185">Reference proteome</keyword>